<protein>
    <recommendedName>
        <fullName evidence="1">Hemerythrin-like domain-containing protein</fullName>
    </recommendedName>
</protein>
<dbReference type="OrthoDB" id="58416at2759"/>
<dbReference type="Gene3D" id="1.20.120.520">
    <property type="entry name" value="nmb1532 protein domain like"/>
    <property type="match status" value="1"/>
</dbReference>
<reference evidence="3" key="2">
    <citation type="journal article" date="2019" name="Mol. Plant Microbe Interact.">
        <title>Genome sequence resources for four phytopathogenic fungi from the Colletotrichum orbiculare species complex.</title>
        <authorList>
            <person name="Gan P."/>
            <person name="Tsushima A."/>
            <person name="Narusaka M."/>
            <person name="Narusaka Y."/>
            <person name="Takano Y."/>
            <person name="Kubo Y."/>
            <person name="Shirasu K."/>
        </authorList>
    </citation>
    <scope>GENOME REANNOTATION</scope>
    <source>
        <strain evidence="3">104-T / ATCC 96160 / CBS 514.97 / LARS 414 / MAFF 240422</strain>
    </source>
</reference>
<sequence>MDLVYADHPYPLIPTPILQDFQNEKTTEPDMFARIASEMALVHNMIIRGLNSIYLQAQHVSMEDTLSFLQYTLAWHSLLHVHHSGEEADFFPFIEEMTGEKGLMDCNVNQHKDFQDGIERFKSYVDSCVIGNEAFMGAKLVTLIDEFGQLLSAHLHDEISSILHLRKFGVEALEGLEQRFGEEGQKSMKALGLVQGLPFCFASHDVAYEGRRWAAWPPAPKIVVLLCRHVTFHLRSNCWRIGTGYDIYDTGIIRWILSSPLISSLLPVLLTITSVAAIESRATCRQHSEQNRCIMSANRLACDWPRYCPDGQSVEHIDNAPQCKGKAEDSPCTGYWKCCTR</sequence>
<comment type="caution">
    <text evidence="2">The sequence shown here is derived from an EMBL/GenBank/DDBJ whole genome shotgun (WGS) entry which is preliminary data.</text>
</comment>
<dbReference type="Pfam" id="PF01814">
    <property type="entry name" value="Hemerythrin"/>
    <property type="match status" value="1"/>
</dbReference>
<name>A0A484FG07_COLOR</name>
<gene>
    <name evidence="2" type="ORF">Cob_v010730</name>
</gene>
<dbReference type="PANTHER" id="PTHR38048">
    <property type="entry name" value="EXPRESSED PROTEIN"/>
    <property type="match status" value="1"/>
</dbReference>
<accession>A0A484FG07</accession>
<reference evidence="3" key="1">
    <citation type="journal article" date="2013" name="New Phytol.">
        <title>Comparative genomic and transcriptomic analyses reveal the hemibiotrophic stage shift of Colletotrichum fungi.</title>
        <authorList>
            <person name="Gan P."/>
            <person name="Ikeda K."/>
            <person name="Irieda H."/>
            <person name="Narusaka M."/>
            <person name="O'Connell R.J."/>
            <person name="Narusaka Y."/>
            <person name="Takano Y."/>
            <person name="Kubo Y."/>
            <person name="Shirasu K."/>
        </authorList>
    </citation>
    <scope>NUCLEOTIDE SEQUENCE [LARGE SCALE GENOMIC DNA]</scope>
    <source>
        <strain evidence="3">104-T / ATCC 96160 / CBS 514.97 / LARS 414 / MAFF 240422</strain>
    </source>
</reference>
<dbReference type="InterPro" id="IPR053206">
    <property type="entry name" value="Dimeric_xanthone_biosynth"/>
</dbReference>
<dbReference type="AlphaFoldDB" id="A0A484FG07"/>
<evidence type="ECO:0000313" key="2">
    <source>
        <dbReference type="EMBL" id="TDZ16495.1"/>
    </source>
</evidence>
<evidence type="ECO:0000259" key="1">
    <source>
        <dbReference type="Pfam" id="PF01814"/>
    </source>
</evidence>
<keyword evidence="3" id="KW-1185">Reference proteome</keyword>
<feature type="domain" description="Hemerythrin-like" evidence="1">
    <location>
        <begin position="37"/>
        <end position="160"/>
    </location>
</feature>
<dbReference type="InterPro" id="IPR012312">
    <property type="entry name" value="Hemerythrin-like"/>
</dbReference>
<organism evidence="2 3">
    <name type="scientific">Colletotrichum orbiculare (strain 104-T / ATCC 96160 / CBS 514.97 / LARS 414 / MAFF 240422)</name>
    <name type="common">Cucumber anthracnose fungus</name>
    <name type="synonym">Colletotrichum lagenarium</name>
    <dbReference type="NCBI Taxonomy" id="1213857"/>
    <lineage>
        <taxon>Eukaryota</taxon>
        <taxon>Fungi</taxon>
        <taxon>Dikarya</taxon>
        <taxon>Ascomycota</taxon>
        <taxon>Pezizomycotina</taxon>
        <taxon>Sordariomycetes</taxon>
        <taxon>Hypocreomycetidae</taxon>
        <taxon>Glomerellales</taxon>
        <taxon>Glomerellaceae</taxon>
        <taxon>Colletotrichum</taxon>
        <taxon>Colletotrichum orbiculare species complex</taxon>
    </lineage>
</organism>
<dbReference type="EMBL" id="AMCV02000035">
    <property type="protein sequence ID" value="TDZ16495.1"/>
    <property type="molecule type" value="Genomic_DNA"/>
</dbReference>
<dbReference type="PANTHER" id="PTHR38048:SF2">
    <property type="entry name" value="HEMERYTHRIN-LIKE DOMAIN-CONTAINING PROTEIN"/>
    <property type="match status" value="1"/>
</dbReference>
<proteinExistence type="predicted"/>
<evidence type="ECO:0000313" key="3">
    <source>
        <dbReference type="Proteomes" id="UP000014480"/>
    </source>
</evidence>
<dbReference type="CDD" id="cd12108">
    <property type="entry name" value="Hr-like"/>
    <property type="match status" value="1"/>
</dbReference>
<dbReference type="Proteomes" id="UP000014480">
    <property type="component" value="Unassembled WGS sequence"/>
</dbReference>